<protein>
    <submittedName>
        <fullName evidence="1">Uncharacterized protein</fullName>
    </submittedName>
</protein>
<evidence type="ECO:0000313" key="1">
    <source>
        <dbReference type="EMBL" id="CCM06682.1"/>
    </source>
</evidence>
<dbReference type="PANTHER" id="PTHR37535:SF3">
    <property type="entry name" value="FLUG DOMAIN-CONTAINING PROTEIN"/>
    <property type="match status" value="1"/>
</dbReference>
<dbReference type="SUPFAM" id="SSF56349">
    <property type="entry name" value="DNA breaking-rejoining enzymes"/>
    <property type="match status" value="1"/>
</dbReference>
<dbReference type="STRING" id="599839.J4I3L5"/>
<dbReference type="HOGENOM" id="CLU_460814_0_0_1"/>
<dbReference type="Pfam" id="PF11917">
    <property type="entry name" value="DUF3435"/>
    <property type="match status" value="1"/>
</dbReference>
<accession>J4I3L5</accession>
<dbReference type="InParanoid" id="J4I3L5"/>
<reference evidence="1 2" key="1">
    <citation type="journal article" date="2012" name="Appl. Environ. Microbiol.">
        <title>Short-read sequencing for genomic analysis of the brown rot fungus Fibroporia radiculosa.</title>
        <authorList>
            <person name="Tang J.D."/>
            <person name="Perkins A.D."/>
            <person name="Sonstegard T.S."/>
            <person name="Schroeder S.G."/>
            <person name="Burgess S.C."/>
            <person name="Diehl S.V."/>
        </authorList>
    </citation>
    <scope>NUCLEOTIDE SEQUENCE [LARGE SCALE GENOMIC DNA]</scope>
    <source>
        <strain evidence="1 2">TFFH 294</strain>
    </source>
</reference>
<evidence type="ECO:0000313" key="2">
    <source>
        <dbReference type="Proteomes" id="UP000006352"/>
    </source>
</evidence>
<proteinExistence type="predicted"/>
<dbReference type="PANTHER" id="PTHR37535">
    <property type="entry name" value="FLUG DOMAIN PROTEIN"/>
    <property type="match status" value="1"/>
</dbReference>
<dbReference type="EMBL" id="HE797449">
    <property type="protein sequence ID" value="CCM06682.1"/>
    <property type="molecule type" value="Genomic_DNA"/>
</dbReference>
<dbReference type="AlphaFoldDB" id="J4I3L5"/>
<keyword evidence="2" id="KW-1185">Reference proteome</keyword>
<dbReference type="GO" id="GO:0003677">
    <property type="term" value="F:DNA binding"/>
    <property type="evidence" value="ECO:0007669"/>
    <property type="project" value="InterPro"/>
</dbReference>
<gene>
    <name evidence="1" type="ORF">FIBRA_08967</name>
</gene>
<sequence>MPLQSSANLTRQERLAQRLASDPALKAHYNSSLDKHHIKTLSRPAVRTHERIRKYWAEYVDTVEDGGLSRDIVIGAKRPPLEHCKGFVRWMSMSLKGAVNRRSTFISVRSLTMYAAVFLACWPRYANIFISKEYRYQVLSYINGDLIAAVSIPSAMRAKPIAETVDVTIVIDACWNDTTHFRTNRMRLQLIFGVDFISITAERSGGVVESSCYLGTNEALVYGDFEFWWVPRKDDPYHPLLVILGGIGKLKGGRQNEAMRREFFLFLQGLAQRAYCSSTLLYTLGIEDKIFMDVSSMAEIVTPKVPVTKPLKLRIHPDKKKLLIMRDEEYDQENKKWVISKTRALPYMRFTKHIRIMCLRAGFESHITPHCLRRGQANKVNLQVTEAERNLIMGHTPHSSVFHNAYASRTSTVDLASIFFRESQDATRVKIMQICSVHSAMACSHNKAKTILSMSRNRDLNAPVELPFEERQKLLDEPELVEMLERRQMLLVQVAELEQTLGHGHDEEIECEMCALEEEAAVVLRNYNTTIERETRVRLELVRAQYFDEASYRAINGITSARTTGMAAQKLHDILPSGVGVKGPNDWDQEFN</sequence>
<dbReference type="Proteomes" id="UP000006352">
    <property type="component" value="Unassembled WGS sequence"/>
</dbReference>
<dbReference type="InterPro" id="IPR021842">
    <property type="entry name" value="DUF3435"/>
</dbReference>
<dbReference type="InterPro" id="IPR011010">
    <property type="entry name" value="DNA_brk_join_enz"/>
</dbReference>
<name>J4I3L5_9APHY</name>
<organism evidence="1 2">
    <name type="scientific">Fibroporia radiculosa</name>
    <dbReference type="NCBI Taxonomy" id="599839"/>
    <lineage>
        <taxon>Eukaryota</taxon>
        <taxon>Fungi</taxon>
        <taxon>Dikarya</taxon>
        <taxon>Basidiomycota</taxon>
        <taxon>Agaricomycotina</taxon>
        <taxon>Agaricomycetes</taxon>
        <taxon>Polyporales</taxon>
        <taxon>Fibroporiaceae</taxon>
        <taxon>Fibroporia</taxon>
    </lineage>
</organism>
<dbReference type="GeneID" id="24101582"/>
<dbReference type="OrthoDB" id="3033142at2759"/>
<dbReference type="RefSeq" id="XP_012185965.1">
    <property type="nucleotide sequence ID" value="XM_012330575.1"/>
</dbReference>